<dbReference type="InterPro" id="IPR020471">
    <property type="entry name" value="AKR"/>
</dbReference>
<keyword evidence="1" id="KW-0560">Oxidoreductase</keyword>
<dbReference type="STRING" id="150374.A0A0N0RTT8"/>
<evidence type="ECO:0000259" key="5">
    <source>
        <dbReference type="Pfam" id="PF00248"/>
    </source>
</evidence>
<dbReference type="InterPro" id="IPR036812">
    <property type="entry name" value="NAD(P)_OxRdtase_dom_sf"/>
</dbReference>
<evidence type="ECO:0000256" key="3">
    <source>
        <dbReference type="PIRSR" id="PIRSR000097-2"/>
    </source>
</evidence>
<evidence type="ECO:0000313" key="7">
    <source>
        <dbReference type="Proteomes" id="UP000053831"/>
    </source>
</evidence>
<accession>A0A0N0RTT8</accession>
<dbReference type="InterPro" id="IPR018170">
    <property type="entry name" value="Aldo/ket_reductase_CS"/>
</dbReference>
<evidence type="ECO:0000256" key="1">
    <source>
        <dbReference type="ARBA" id="ARBA00023002"/>
    </source>
</evidence>
<name>A0A0N0RTT8_ESCWE</name>
<protein>
    <submittedName>
        <fullName evidence="6">Glycerol dehydrogenase (NADP(+))</fullName>
    </submittedName>
</protein>
<dbReference type="PANTHER" id="PTHR11732">
    <property type="entry name" value="ALDO/KETO REDUCTASE"/>
    <property type="match status" value="1"/>
</dbReference>
<reference evidence="6 7" key="1">
    <citation type="submission" date="2015-07" db="EMBL/GenBank/DDBJ databases">
        <title>The genome of the fungus Escovopsis weberi, a specialized disease agent of ant agriculture.</title>
        <authorList>
            <person name="de Man T.J."/>
            <person name="Stajich J.E."/>
            <person name="Kubicek C.P."/>
            <person name="Chenthamara K."/>
            <person name="Atanasova L."/>
            <person name="Druzhinina I.S."/>
            <person name="Birnbaum S."/>
            <person name="Barribeau S.M."/>
            <person name="Teiling C."/>
            <person name="Suen G."/>
            <person name="Currie C."/>
            <person name="Gerardo N.M."/>
        </authorList>
    </citation>
    <scope>NUCLEOTIDE SEQUENCE [LARGE SCALE GENOMIC DNA]</scope>
</reference>
<dbReference type="OrthoDB" id="416253at2759"/>
<dbReference type="SUPFAM" id="SSF51430">
    <property type="entry name" value="NAD(P)-linked oxidoreductase"/>
    <property type="match status" value="1"/>
</dbReference>
<dbReference type="AlphaFoldDB" id="A0A0N0RTT8"/>
<dbReference type="PRINTS" id="PR00069">
    <property type="entry name" value="ALDKETRDTASE"/>
</dbReference>
<evidence type="ECO:0000256" key="4">
    <source>
        <dbReference type="PIRSR" id="PIRSR000097-3"/>
    </source>
</evidence>
<sequence>MSAKIMLKLNSGHEIPATGFGTWQAPPGQVLIAVYEALKAGYRHLDLAKIYRNQREVGEAIRKGMADFNIKREEIFITSKLWCNSFRPDRVAPALDQTLEELGLDYLDLYLVHWPAPFGQGEELVPVGPDGKVILDKTITLTQTWRAMIALPKSKVRSVGVSNYSIEHLKKIIKDTGVVPAMNQIERHPRVPNFPLIDYCREMGILITAYSAYGNNHFNVPLLVNHEKVIAAAASYSKRHGKEVTAPQILCAWARYDAVSKKSGHSVIPKSVTPSRIVENFVEVELDEEAYNELNVLGETEPRRFNIPMHDTPCVNVNIFNDDVDKHGTPVVLEV</sequence>
<evidence type="ECO:0000313" key="6">
    <source>
        <dbReference type="EMBL" id="KOS21129.1"/>
    </source>
</evidence>
<feature type="site" description="Lowers pKa of active site Tyr" evidence="4">
    <location>
        <position position="80"/>
    </location>
</feature>
<dbReference type="Proteomes" id="UP000053831">
    <property type="component" value="Unassembled WGS sequence"/>
</dbReference>
<feature type="active site" description="Proton donor" evidence="2">
    <location>
        <position position="51"/>
    </location>
</feature>
<keyword evidence="7" id="KW-1185">Reference proteome</keyword>
<gene>
    <name evidence="6" type="ORF">ESCO_004507</name>
</gene>
<dbReference type="GO" id="GO:0016491">
    <property type="term" value="F:oxidoreductase activity"/>
    <property type="evidence" value="ECO:0007669"/>
    <property type="project" value="UniProtKB-KW"/>
</dbReference>
<dbReference type="PIRSF" id="PIRSF000097">
    <property type="entry name" value="AKR"/>
    <property type="match status" value="1"/>
</dbReference>
<comment type="caution">
    <text evidence="6">The sequence shown here is derived from an EMBL/GenBank/DDBJ whole genome shotgun (WGS) entry which is preliminary data.</text>
</comment>
<proteinExistence type="predicted"/>
<evidence type="ECO:0000256" key="2">
    <source>
        <dbReference type="PIRSR" id="PIRSR000097-1"/>
    </source>
</evidence>
<organism evidence="6 7">
    <name type="scientific">Escovopsis weberi</name>
    <dbReference type="NCBI Taxonomy" id="150374"/>
    <lineage>
        <taxon>Eukaryota</taxon>
        <taxon>Fungi</taxon>
        <taxon>Dikarya</taxon>
        <taxon>Ascomycota</taxon>
        <taxon>Pezizomycotina</taxon>
        <taxon>Sordariomycetes</taxon>
        <taxon>Hypocreomycetidae</taxon>
        <taxon>Hypocreales</taxon>
        <taxon>Hypocreaceae</taxon>
        <taxon>Escovopsis</taxon>
    </lineage>
</organism>
<dbReference type="Gene3D" id="3.20.20.100">
    <property type="entry name" value="NADP-dependent oxidoreductase domain"/>
    <property type="match status" value="1"/>
</dbReference>
<dbReference type="Pfam" id="PF00248">
    <property type="entry name" value="Aldo_ket_red"/>
    <property type="match status" value="1"/>
</dbReference>
<dbReference type="EMBL" id="LGSR01000013">
    <property type="protein sequence ID" value="KOS21129.1"/>
    <property type="molecule type" value="Genomic_DNA"/>
</dbReference>
<feature type="binding site" evidence="3">
    <location>
        <position position="113"/>
    </location>
    <ligand>
        <name>substrate</name>
    </ligand>
</feature>
<dbReference type="InterPro" id="IPR023210">
    <property type="entry name" value="NADP_OxRdtase_dom"/>
</dbReference>
<feature type="domain" description="NADP-dependent oxidoreductase" evidence="5">
    <location>
        <begin position="19"/>
        <end position="295"/>
    </location>
</feature>
<dbReference type="PROSITE" id="PS00798">
    <property type="entry name" value="ALDOKETO_REDUCTASE_1"/>
    <property type="match status" value="1"/>
</dbReference>